<evidence type="ECO:0000313" key="8">
    <source>
        <dbReference type="Proteomes" id="UP000179807"/>
    </source>
</evidence>
<name>A0A1J4JHH6_9EUKA</name>
<dbReference type="AlphaFoldDB" id="A0A1J4JHH6"/>
<dbReference type="VEuPathDB" id="TrichDB:TRFO_36751"/>
<dbReference type="Proteomes" id="UP000179807">
    <property type="component" value="Unassembled WGS sequence"/>
</dbReference>
<organism evidence="7 8">
    <name type="scientific">Tritrichomonas foetus</name>
    <dbReference type="NCBI Taxonomy" id="1144522"/>
    <lineage>
        <taxon>Eukaryota</taxon>
        <taxon>Metamonada</taxon>
        <taxon>Parabasalia</taxon>
        <taxon>Tritrichomonadida</taxon>
        <taxon>Tritrichomonadidae</taxon>
        <taxon>Tritrichomonas</taxon>
    </lineage>
</organism>
<keyword evidence="3" id="KW-0808">Transferase</keyword>
<dbReference type="GO" id="GO:0016757">
    <property type="term" value="F:glycosyltransferase activity"/>
    <property type="evidence" value="ECO:0007669"/>
    <property type="project" value="UniProtKB-KW"/>
</dbReference>
<keyword evidence="2" id="KW-0328">Glycosyltransferase</keyword>
<accession>A0A1J4JHH6</accession>
<evidence type="ECO:0000256" key="6">
    <source>
        <dbReference type="SAM" id="Phobius"/>
    </source>
</evidence>
<keyword evidence="6" id="KW-1133">Transmembrane helix</keyword>
<evidence type="ECO:0000256" key="4">
    <source>
        <dbReference type="ARBA" id="ARBA00023136"/>
    </source>
</evidence>
<evidence type="ECO:0000256" key="5">
    <source>
        <dbReference type="ARBA" id="ARBA00023180"/>
    </source>
</evidence>
<reference evidence="7" key="1">
    <citation type="submission" date="2016-10" db="EMBL/GenBank/DDBJ databases">
        <authorList>
            <person name="Benchimol M."/>
            <person name="Almeida L.G."/>
            <person name="Vasconcelos A.T."/>
            <person name="Perreira-Neves A."/>
            <person name="Rosa I.A."/>
            <person name="Tasca T."/>
            <person name="Bogo M.R."/>
            <person name="de Souza W."/>
        </authorList>
    </citation>
    <scope>NUCLEOTIDE SEQUENCE [LARGE SCALE GENOMIC DNA]</scope>
    <source>
        <strain evidence="7">K</strain>
    </source>
</reference>
<evidence type="ECO:0000313" key="7">
    <source>
        <dbReference type="EMBL" id="OHS97059.1"/>
    </source>
</evidence>
<keyword evidence="4 6" id="KW-0472">Membrane</keyword>
<dbReference type="InterPro" id="IPR003406">
    <property type="entry name" value="Glyco_trans_14"/>
</dbReference>
<evidence type="ECO:0000256" key="3">
    <source>
        <dbReference type="ARBA" id="ARBA00022679"/>
    </source>
</evidence>
<sequence>MISNSRLIQNFLIFTFIYVFFCIFLFLHPLKKIHHALLLKDYPKYCHLLTMFRKDNQTKNIRPLLFETSFQKCIQLQQLQFSLPSTEDEKIKIKKTIGIIVAAHNNGEVIEKMINFLQNDDILFFIHFSKNCNYSRKIELPNTYMLQRHDVNYPGFTIVTSLLYCYEEVLNSPYHFDYIAYISGYCYPLINSQTLLNICQQTKLQNLNFLQIVPMTPGFYNRLKRYSNIDHQVEDWIFYFIKKNYPIKKMPFKELHVGQNWCMLTYETILYIMDFVNKNPDIANFFYFTRSSSEHFFHCILGNSKMSTLTKKQFVFCYWKGSEHAAKLTRSDIKVAYKNGALFARKIVHGYNDELIHVIENQAKNCQYNVGFTNNITDYRPYICS</sequence>
<keyword evidence="6" id="KW-0812">Transmembrane</keyword>
<proteinExistence type="predicted"/>
<keyword evidence="8" id="KW-1185">Reference proteome</keyword>
<keyword evidence="5" id="KW-0325">Glycoprotein</keyword>
<dbReference type="GO" id="GO:0016020">
    <property type="term" value="C:membrane"/>
    <property type="evidence" value="ECO:0007669"/>
    <property type="project" value="UniProtKB-SubCell"/>
</dbReference>
<evidence type="ECO:0000256" key="2">
    <source>
        <dbReference type="ARBA" id="ARBA00022676"/>
    </source>
</evidence>
<feature type="transmembrane region" description="Helical" evidence="6">
    <location>
        <begin position="7"/>
        <end position="27"/>
    </location>
</feature>
<dbReference type="EMBL" id="MLAK01001138">
    <property type="protein sequence ID" value="OHS97059.1"/>
    <property type="molecule type" value="Genomic_DNA"/>
</dbReference>
<dbReference type="GeneID" id="94845723"/>
<comment type="caution">
    <text evidence="7">The sequence shown here is derived from an EMBL/GenBank/DDBJ whole genome shotgun (WGS) entry which is preliminary data.</text>
</comment>
<dbReference type="Pfam" id="PF02485">
    <property type="entry name" value="Branch"/>
    <property type="match status" value="1"/>
</dbReference>
<dbReference type="RefSeq" id="XP_068350196.1">
    <property type="nucleotide sequence ID" value="XM_068511019.1"/>
</dbReference>
<protein>
    <submittedName>
        <fullName evidence="7">Uncharacterized protein</fullName>
    </submittedName>
</protein>
<evidence type="ECO:0000256" key="1">
    <source>
        <dbReference type="ARBA" id="ARBA00004606"/>
    </source>
</evidence>
<comment type="subcellular location">
    <subcellularLocation>
        <location evidence="1">Membrane</location>
        <topology evidence="1">Single-pass type II membrane protein</topology>
    </subcellularLocation>
</comment>
<gene>
    <name evidence="7" type="ORF">TRFO_36751</name>
</gene>